<sequence>MVTTFRHFPDMTTASGGHDVSRKVDGSHPLKLGYACCVFRIDVLFMLKKNDWSFLKGKKSEKSEKTVKLPLPEKLSKDYGLHSLENGHRDSMTFHVEYYSIANDLPGQWHMQFAVDDDFITSVLADNKQGEYIKRNNPHCFKVKLSPSEEFKDRWGNRVVPFRVVEILD</sequence>
<proteinExistence type="predicted"/>
<protein>
    <submittedName>
        <fullName evidence="1">Uncharacterized protein</fullName>
    </submittedName>
</protein>
<reference evidence="1 2" key="1">
    <citation type="submission" date="2017-06" db="EMBL/GenBank/DDBJ databases">
        <title>Genome sequencing of cyanobaciteial culture collection at National Institute for Environmental Studies (NIES).</title>
        <authorList>
            <person name="Hirose Y."/>
            <person name="Shimura Y."/>
            <person name="Fujisawa T."/>
            <person name="Nakamura Y."/>
            <person name="Kawachi M."/>
        </authorList>
    </citation>
    <scope>NUCLEOTIDE SEQUENCE [LARGE SCALE GENOMIC DNA]</scope>
    <source>
        <strain evidence="1 2">NIES-267</strain>
        <plasmid evidence="2">Plasmid5 dna</plasmid>
    </source>
</reference>
<dbReference type="Proteomes" id="UP000218418">
    <property type="component" value="Plasmid plasmid5"/>
</dbReference>
<evidence type="ECO:0000313" key="2">
    <source>
        <dbReference type="Proteomes" id="UP000218418"/>
    </source>
</evidence>
<dbReference type="EMBL" id="AP018232">
    <property type="protein sequence ID" value="BAY88016.1"/>
    <property type="molecule type" value="Genomic_DNA"/>
</dbReference>
<evidence type="ECO:0000313" key="1">
    <source>
        <dbReference type="EMBL" id="BAY88016.1"/>
    </source>
</evidence>
<dbReference type="AlphaFoldDB" id="A0A1Z4M3H2"/>
<keyword evidence="1" id="KW-0614">Plasmid</keyword>
<geneLocation type="plasmid" evidence="2">
    <name>Plasmid5 dna</name>
</geneLocation>
<accession>A0A1Z4M3H2</accession>
<keyword evidence="2" id="KW-1185">Reference proteome</keyword>
<name>A0A1Z4M3H2_9CYAN</name>
<organism evidence="1 2">
    <name type="scientific">Calothrix parasitica NIES-267</name>
    <dbReference type="NCBI Taxonomy" id="1973488"/>
    <lineage>
        <taxon>Bacteria</taxon>
        <taxon>Bacillati</taxon>
        <taxon>Cyanobacteriota</taxon>
        <taxon>Cyanophyceae</taxon>
        <taxon>Nostocales</taxon>
        <taxon>Calotrichaceae</taxon>
        <taxon>Calothrix</taxon>
    </lineage>
</organism>
<gene>
    <name evidence="1" type="ORF">NIES267_75580</name>
</gene>